<organism evidence="1 2">
    <name type="scientific">Phocaeicola plebeius (strain DSM 17135 / JCM 12973 / CCUG 54634 / M2)</name>
    <name type="common">Bacteroides plebeius</name>
    <dbReference type="NCBI Taxonomy" id="484018"/>
    <lineage>
        <taxon>Bacteria</taxon>
        <taxon>Pseudomonadati</taxon>
        <taxon>Bacteroidota</taxon>
        <taxon>Bacteroidia</taxon>
        <taxon>Bacteroidales</taxon>
        <taxon>Bacteroidaceae</taxon>
        <taxon>Phocaeicola</taxon>
    </lineage>
</organism>
<accession>B5D114</accession>
<dbReference type="Proteomes" id="UP000003452">
    <property type="component" value="Unassembled WGS sequence"/>
</dbReference>
<reference evidence="1 2" key="1">
    <citation type="submission" date="2008-08" db="EMBL/GenBank/DDBJ databases">
        <title>Draft genome sequence of Bacteroides plebeius (DSM 17135).</title>
        <authorList>
            <person name="Sudarsanam P."/>
            <person name="Ley R."/>
            <person name="Guruge J."/>
            <person name="Turnbaugh P.J."/>
            <person name="Mahowald M."/>
            <person name="Liep D."/>
            <person name="Gordon J."/>
        </authorList>
    </citation>
    <scope>NUCLEOTIDE SEQUENCE [LARGE SCALE GENOMIC DNA]</scope>
    <source>
        <strain evidence="2">DSM 17135 / JCM 12973 / M2</strain>
    </source>
</reference>
<dbReference type="GeneID" id="43185444"/>
<evidence type="ECO:0000313" key="1">
    <source>
        <dbReference type="EMBL" id="EDY94854.1"/>
    </source>
</evidence>
<reference evidence="1 2" key="2">
    <citation type="submission" date="2008-08" db="EMBL/GenBank/DDBJ databases">
        <authorList>
            <person name="Fulton L."/>
            <person name="Clifton S."/>
            <person name="Fulton B."/>
            <person name="Xu J."/>
            <person name="Minx P."/>
            <person name="Pepin K.H."/>
            <person name="Johnson M."/>
            <person name="Thiruvilangam P."/>
            <person name="Bhonagiri V."/>
            <person name="Nash W.E."/>
            <person name="Mardis E.R."/>
            <person name="Wilson R.K."/>
        </authorList>
    </citation>
    <scope>NUCLEOTIDE SEQUENCE [LARGE SCALE GENOMIC DNA]</scope>
    <source>
        <strain evidence="2">DSM 17135 / JCM 12973 / M2</strain>
    </source>
</reference>
<dbReference type="EMBL" id="ABQC02000022">
    <property type="protein sequence ID" value="EDY94854.1"/>
    <property type="molecule type" value="Genomic_DNA"/>
</dbReference>
<name>B5D114_PHOPM</name>
<protein>
    <submittedName>
        <fullName evidence="1">Uncharacterized protein</fullName>
    </submittedName>
</protein>
<sequence length="110" mass="12635">MIYNNMNLSLFLGLFLSLFLCFGGKLNAQQVERNSAKVEIEYQCDSITHSTIVTVIDNKIYVHDPDKSPLSLIPPEKIESVKITNNYKMIERYKKLKGLKVIVVTLKKEE</sequence>
<gene>
    <name evidence="1" type="ORF">BACPLE_02691</name>
</gene>
<dbReference type="AlphaFoldDB" id="B5D114"/>
<comment type="caution">
    <text evidence="1">The sequence shown here is derived from an EMBL/GenBank/DDBJ whole genome shotgun (WGS) entry which is preliminary data.</text>
</comment>
<dbReference type="RefSeq" id="WP_007562450.1">
    <property type="nucleotide sequence ID" value="NZ_CAXSQN010000001.1"/>
</dbReference>
<proteinExistence type="predicted"/>
<dbReference type="HOGENOM" id="CLU_2165921_0_0_10"/>
<evidence type="ECO:0000313" key="2">
    <source>
        <dbReference type="Proteomes" id="UP000003452"/>
    </source>
</evidence>